<keyword evidence="10" id="KW-1185">Reference proteome</keyword>
<keyword evidence="3" id="KW-0998">Cell outer membrane</keyword>
<feature type="domain" description="VWFA" evidence="7">
    <location>
        <begin position="33"/>
        <end position="213"/>
    </location>
</feature>
<dbReference type="RefSeq" id="WP_015773296.1">
    <property type="nucleotide sequence ID" value="NC_013173.1"/>
</dbReference>
<comment type="subcellular location">
    <subcellularLocation>
        <location evidence="1">Cell outer membrane</location>
    </subcellularLocation>
</comment>
<dbReference type="InterPro" id="IPR036737">
    <property type="entry name" value="OmpA-like_sf"/>
</dbReference>
<proteinExistence type="predicted"/>
<evidence type="ECO:0000259" key="8">
    <source>
        <dbReference type="PROSITE" id="PS51123"/>
    </source>
</evidence>
<evidence type="ECO:0000313" key="9">
    <source>
        <dbReference type="EMBL" id="ACU89198.1"/>
    </source>
</evidence>
<dbReference type="SUPFAM" id="SSF103088">
    <property type="entry name" value="OmpA-like"/>
    <property type="match status" value="1"/>
</dbReference>
<name>C7LQW9_DESBD</name>
<dbReference type="InterPro" id="IPR036465">
    <property type="entry name" value="vWFA_dom_sf"/>
</dbReference>
<dbReference type="eggNOG" id="COG2304">
    <property type="taxonomic scope" value="Bacteria"/>
</dbReference>
<dbReference type="PANTHER" id="PTHR30329">
    <property type="entry name" value="STATOR ELEMENT OF FLAGELLAR MOTOR COMPLEX"/>
    <property type="match status" value="1"/>
</dbReference>
<feature type="region of interest" description="Disordered" evidence="5">
    <location>
        <begin position="342"/>
        <end position="375"/>
    </location>
</feature>
<feature type="compositionally biased region" description="Basic and acidic residues" evidence="5">
    <location>
        <begin position="355"/>
        <end position="375"/>
    </location>
</feature>
<protein>
    <submittedName>
        <fullName evidence="9">OmpA/MotB domain protein</fullName>
    </submittedName>
</protein>
<dbReference type="PRINTS" id="PR01021">
    <property type="entry name" value="OMPADOMAIN"/>
</dbReference>
<evidence type="ECO:0000259" key="7">
    <source>
        <dbReference type="PROSITE" id="PS50234"/>
    </source>
</evidence>
<gene>
    <name evidence="9" type="ordered locus">Dbac_1091</name>
</gene>
<feature type="domain" description="OmpA-like" evidence="8">
    <location>
        <begin position="253"/>
        <end position="372"/>
    </location>
</feature>
<evidence type="ECO:0000256" key="2">
    <source>
        <dbReference type="ARBA" id="ARBA00023136"/>
    </source>
</evidence>
<dbReference type="InterPro" id="IPR028974">
    <property type="entry name" value="TSP_type-3_rpt"/>
</dbReference>
<dbReference type="EMBL" id="CP001629">
    <property type="protein sequence ID" value="ACU89198.1"/>
    <property type="molecule type" value="Genomic_DNA"/>
</dbReference>
<dbReference type="Pfam" id="PF00691">
    <property type="entry name" value="OmpA"/>
    <property type="match status" value="1"/>
</dbReference>
<reference evidence="9 10" key="1">
    <citation type="journal article" date="2009" name="Stand. Genomic Sci.">
        <title>Complete genome sequence of Desulfomicrobium baculatum type strain (X).</title>
        <authorList>
            <person name="Copeland A."/>
            <person name="Spring S."/>
            <person name="Goker M."/>
            <person name="Schneider S."/>
            <person name="Lapidus A."/>
            <person name="Del Rio T.G."/>
            <person name="Tice H."/>
            <person name="Cheng J.F."/>
            <person name="Chen F."/>
            <person name="Nolan M."/>
            <person name="Bruce D."/>
            <person name="Goodwin L."/>
            <person name="Pitluck S."/>
            <person name="Ivanova N."/>
            <person name="Mavrommatis K."/>
            <person name="Ovchinnikova G."/>
            <person name="Pati A."/>
            <person name="Chen A."/>
            <person name="Palaniappan K."/>
            <person name="Land M."/>
            <person name="Hauser L."/>
            <person name="Chang Y.J."/>
            <person name="Jeffries C.C."/>
            <person name="Meincke L."/>
            <person name="Sims D."/>
            <person name="Brettin T."/>
            <person name="Detter J.C."/>
            <person name="Han C."/>
            <person name="Chain P."/>
            <person name="Bristow J."/>
            <person name="Eisen J.A."/>
            <person name="Markowitz V."/>
            <person name="Hugenholtz P."/>
            <person name="Kyrpides N.C."/>
            <person name="Klenk H.P."/>
            <person name="Lucas S."/>
        </authorList>
    </citation>
    <scope>NUCLEOTIDE SEQUENCE [LARGE SCALE GENOMIC DNA]</scope>
    <source>
        <strain evidence="10">DSM 4028 / VKM B-1378 / X</strain>
    </source>
</reference>
<dbReference type="GO" id="GO:0009279">
    <property type="term" value="C:cell outer membrane"/>
    <property type="evidence" value="ECO:0007669"/>
    <property type="project" value="UniProtKB-SubCell"/>
</dbReference>
<sequence length="375" mass="40235">MKFTKILLSAFILFTIAASSAFAAADYVKKVDNFIILVDRSGSMDENYVGTKTKKIVLAKSILERMNTMIPELGYKGALSTAAPYSELQALELYAPASYGASIAKVPTLIGSDPTPLGVALQALEPTLQGASGRNAVIIVSDGRENAGEDSLKVAAALAEKYNVCFHTVSFADSVNGNQPLLDSITALKPCGVGVSAAQLADDAAMQKFVRDVFYDVAGGVDPCSLDDDGDGVNNCVDKCPDTIMGLAVDADGCPIPEVIRLKVNFDFDKSDIKPAYHQELADFAAYMKQQQSFTVVEIAGHTDSKGADEYNQKLSERRAKAVRDYLVTNFGLDGSLFSARGYGESKPVASNDTEEGRAENRRMEAELKGVYKKK</sequence>
<feature type="chain" id="PRO_5002979381" evidence="6">
    <location>
        <begin position="24"/>
        <end position="375"/>
    </location>
</feature>
<dbReference type="SUPFAM" id="SSF53300">
    <property type="entry name" value="vWA-like"/>
    <property type="match status" value="1"/>
</dbReference>
<dbReference type="Gene3D" id="3.40.50.410">
    <property type="entry name" value="von Willebrand factor, type A domain"/>
    <property type="match status" value="1"/>
</dbReference>
<evidence type="ECO:0000313" key="10">
    <source>
        <dbReference type="Proteomes" id="UP000002216"/>
    </source>
</evidence>
<dbReference type="InterPro" id="IPR006664">
    <property type="entry name" value="OMP_bac"/>
</dbReference>
<dbReference type="InterPro" id="IPR002035">
    <property type="entry name" value="VWF_A"/>
</dbReference>
<dbReference type="Proteomes" id="UP000002216">
    <property type="component" value="Chromosome"/>
</dbReference>
<evidence type="ECO:0000256" key="5">
    <source>
        <dbReference type="SAM" id="MobiDB-lite"/>
    </source>
</evidence>
<dbReference type="PANTHER" id="PTHR30329:SF21">
    <property type="entry name" value="LIPOPROTEIN YIAD-RELATED"/>
    <property type="match status" value="1"/>
</dbReference>
<dbReference type="CDD" id="cd00198">
    <property type="entry name" value="vWFA"/>
    <property type="match status" value="1"/>
</dbReference>
<dbReference type="Gene3D" id="3.30.1330.60">
    <property type="entry name" value="OmpA-like domain"/>
    <property type="match status" value="1"/>
</dbReference>
<dbReference type="GO" id="GO:0005509">
    <property type="term" value="F:calcium ion binding"/>
    <property type="evidence" value="ECO:0007669"/>
    <property type="project" value="InterPro"/>
</dbReference>
<keyword evidence="6" id="KW-0732">Signal</keyword>
<dbReference type="SUPFAM" id="SSF103647">
    <property type="entry name" value="TSP type-3 repeat"/>
    <property type="match status" value="1"/>
</dbReference>
<dbReference type="OrthoDB" id="9805566at2"/>
<dbReference type="InterPro" id="IPR050330">
    <property type="entry name" value="Bact_OuterMem_StrucFunc"/>
</dbReference>
<dbReference type="HOGENOM" id="CLU_049001_1_0_7"/>
<feature type="signal peptide" evidence="6">
    <location>
        <begin position="1"/>
        <end position="23"/>
    </location>
</feature>
<accession>C7LQW9</accession>
<dbReference type="CDD" id="cd07185">
    <property type="entry name" value="OmpA_C-like"/>
    <property type="match status" value="1"/>
</dbReference>
<evidence type="ECO:0000256" key="3">
    <source>
        <dbReference type="ARBA" id="ARBA00023237"/>
    </source>
</evidence>
<dbReference type="STRING" id="525897.Dbac_1091"/>
<dbReference type="KEGG" id="dba:Dbac_1091"/>
<evidence type="ECO:0000256" key="4">
    <source>
        <dbReference type="PROSITE-ProRule" id="PRU00473"/>
    </source>
</evidence>
<organism evidence="9 10">
    <name type="scientific">Desulfomicrobium baculatum (strain DSM 4028 / VKM B-1378 / X)</name>
    <name type="common">Desulfovibrio baculatus</name>
    <dbReference type="NCBI Taxonomy" id="525897"/>
    <lineage>
        <taxon>Bacteria</taxon>
        <taxon>Pseudomonadati</taxon>
        <taxon>Thermodesulfobacteriota</taxon>
        <taxon>Desulfovibrionia</taxon>
        <taxon>Desulfovibrionales</taxon>
        <taxon>Desulfomicrobiaceae</taxon>
        <taxon>Desulfomicrobium</taxon>
    </lineage>
</organism>
<dbReference type="InterPro" id="IPR006665">
    <property type="entry name" value="OmpA-like"/>
</dbReference>
<dbReference type="PROSITE" id="PS50234">
    <property type="entry name" value="VWFA"/>
    <property type="match status" value="1"/>
</dbReference>
<dbReference type="eggNOG" id="COG2885">
    <property type="taxonomic scope" value="Bacteria"/>
</dbReference>
<evidence type="ECO:0000256" key="1">
    <source>
        <dbReference type="ARBA" id="ARBA00004442"/>
    </source>
</evidence>
<dbReference type="AlphaFoldDB" id="C7LQW9"/>
<keyword evidence="2 4" id="KW-0472">Membrane</keyword>
<dbReference type="PROSITE" id="PS51123">
    <property type="entry name" value="OMPA_2"/>
    <property type="match status" value="1"/>
</dbReference>
<evidence type="ECO:0000256" key="6">
    <source>
        <dbReference type="SAM" id="SignalP"/>
    </source>
</evidence>